<organism evidence="3 4">
    <name type="scientific">Gelidibacter gilvus</name>
    <dbReference type="NCBI Taxonomy" id="59602"/>
    <lineage>
        <taxon>Bacteria</taxon>
        <taxon>Pseudomonadati</taxon>
        <taxon>Bacteroidota</taxon>
        <taxon>Flavobacteriia</taxon>
        <taxon>Flavobacteriales</taxon>
        <taxon>Flavobacteriaceae</taxon>
        <taxon>Gelidibacter</taxon>
    </lineage>
</organism>
<dbReference type="InterPro" id="IPR028082">
    <property type="entry name" value="Peripla_BP_I"/>
</dbReference>
<dbReference type="PROSITE" id="PS51782">
    <property type="entry name" value="LYSM"/>
    <property type="match status" value="5"/>
</dbReference>
<proteinExistence type="predicted"/>
<dbReference type="PANTHER" id="PTHR33734">
    <property type="entry name" value="LYSM DOMAIN-CONTAINING GPI-ANCHORED PROTEIN 2"/>
    <property type="match status" value="1"/>
</dbReference>
<name>A0A4Q0XHE0_9FLAO</name>
<dbReference type="GO" id="GO:0008932">
    <property type="term" value="F:lytic endotransglycosylase activity"/>
    <property type="evidence" value="ECO:0007669"/>
    <property type="project" value="TreeGrafter"/>
</dbReference>
<dbReference type="SMART" id="SM00257">
    <property type="entry name" value="LysM"/>
    <property type="match status" value="5"/>
</dbReference>
<dbReference type="CDD" id="cd00118">
    <property type="entry name" value="LysM"/>
    <property type="match status" value="4"/>
</dbReference>
<evidence type="ECO:0000256" key="1">
    <source>
        <dbReference type="SAM" id="MobiDB-lite"/>
    </source>
</evidence>
<dbReference type="Gene3D" id="3.40.50.2300">
    <property type="match status" value="2"/>
</dbReference>
<feature type="domain" description="LysM" evidence="2">
    <location>
        <begin position="74"/>
        <end position="117"/>
    </location>
</feature>
<feature type="region of interest" description="Disordered" evidence="1">
    <location>
        <begin position="194"/>
        <end position="220"/>
    </location>
</feature>
<dbReference type="PANTHER" id="PTHR33734:SF22">
    <property type="entry name" value="MEMBRANE-BOUND LYTIC MUREIN TRANSGLYCOSYLASE D"/>
    <property type="match status" value="1"/>
</dbReference>
<dbReference type="InterPro" id="IPR018392">
    <property type="entry name" value="LysM"/>
</dbReference>
<dbReference type="EMBL" id="SDDZ01000004">
    <property type="protein sequence ID" value="RXJ50179.1"/>
    <property type="molecule type" value="Genomic_DNA"/>
</dbReference>
<dbReference type="SUPFAM" id="SSF53822">
    <property type="entry name" value="Periplasmic binding protein-like I"/>
    <property type="match status" value="1"/>
</dbReference>
<dbReference type="InterPro" id="IPR036779">
    <property type="entry name" value="LysM_dom_sf"/>
</dbReference>
<feature type="compositionally biased region" description="Polar residues" evidence="1">
    <location>
        <begin position="199"/>
        <end position="216"/>
    </location>
</feature>
<dbReference type="Proteomes" id="UP000289792">
    <property type="component" value="Unassembled WGS sequence"/>
</dbReference>
<feature type="domain" description="LysM" evidence="2">
    <location>
        <begin position="222"/>
        <end position="266"/>
    </location>
</feature>
<keyword evidence="4" id="KW-1185">Reference proteome</keyword>
<evidence type="ECO:0000313" key="3">
    <source>
        <dbReference type="EMBL" id="RXJ50179.1"/>
    </source>
</evidence>
<dbReference type="Pfam" id="PF01476">
    <property type="entry name" value="LysM"/>
    <property type="match status" value="5"/>
</dbReference>
<dbReference type="SUPFAM" id="SSF54106">
    <property type="entry name" value="LysM domain"/>
    <property type="match status" value="5"/>
</dbReference>
<evidence type="ECO:0000259" key="2">
    <source>
        <dbReference type="PROSITE" id="PS51782"/>
    </source>
</evidence>
<dbReference type="Gene3D" id="3.10.350.10">
    <property type="entry name" value="LysM domain"/>
    <property type="match status" value="5"/>
</dbReference>
<accession>A0A4Q0XHE0</accession>
<feature type="domain" description="LysM" evidence="2">
    <location>
        <begin position="549"/>
        <end position="592"/>
    </location>
</feature>
<sequence>MKPQFPPFKKIIDKKPIFPRENSTLDGFFGIFIGNYYDLDLTINHLAIKMKRLFQCFTLLFLCFYTSIAQEGLKKHTVSSGETLFSIAKKYNVTPYDLQKINPEVIDGIKVDEVLLIPESKIKTPVLESASDSIKASVAPSSISYTVKTGETKYSLAKRFGLTITQLESQNPQITEGLQVGNVLEIYPTSSYPESTPSKTITASTSNAPNLSQQTGPAHDGKRHMVAIGETLARIANANGLTVDQLTEANSRRLSNGLIALQPIWIPGKTQLDAGNTYSYAVKYGDTKFGLSLRFNTTVAELVRQNPEIKNQLPVGQIISMPSEEIGSRPTPEVAQREHQAVDQNTTPKEDLTKVEQTKTVPTITETVVSTKEKATEAVPTVKETVVTTKEQAQATETVPLVKEVVVTTKEKTAEIVPTVKETVVPKVEQAKPTETVVKETIVTAVKQPKTTETLPVLPETVVTADEEPKEPETVSAEKETVVTKVEQAKTTEATPIITKPAATIEEEAIETVAKTTADTTAAPATLPKEKIKTPAETAISSPSEIGFLSYEIQPNDTLYGLAQRAGMSTADFLVLNPQLKESVQIGTIIKMPDAAKPSQAPAELISTPKSVRDFSIPVDLTKSANTSQLKKLLFFLPFSQEDYQSQQTNDNFKSVTDDFKRVHLEFYKGATIAIDSIRKMYLSLDVDVVEAQSSIRNSKIMPLLEEQKINDYDAIILPFYDTIEQEVAAFTADNHIPVITASTMDFQSSSSNLYSAIPSNNVQRKKILDYLMAKEAHIIVLNDVNRTESKTFISEYAPNIDFVTIKKNGSFSEGELIAKFKKDKLNFVVIDSERTSVFLNTTNVLLSELSNYNLQLAVLESALIPAEGHVSEKRFRILNMVFPSLIPAKSTASSKQFLSSYQKEYNLLPSANVMLGFDITFDSLLRLIQQQSFEDSAVNDITEYTQLKFDYEKNILGGFSNEGIYILQYDSDANIREAN</sequence>
<gene>
    <name evidence="3" type="ORF">ESZ48_09355</name>
</gene>
<reference evidence="3 4" key="1">
    <citation type="submission" date="2019-01" db="EMBL/GenBank/DDBJ databases">
        <title>Genome sequence of the Antarctic species Gelidibacter gilvus ACAM 158(T).</title>
        <authorList>
            <person name="Bowman J.P."/>
        </authorList>
    </citation>
    <scope>NUCLEOTIDE SEQUENCE [LARGE SCALE GENOMIC DNA]</scope>
    <source>
        <strain evidence="3 4">IC158</strain>
    </source>
</reference>
<comment type="caution">
    <text evidence="3">The sequence shown here is derived from an EMBL/GenBank/DDBJ whole genome shotgun (WGS) entry which is preliminary data.</text>
</comment>
<evidence type="ECO:0000313" key="4">
    <source>
        <dbReference type="Proteomes" id="UP000289792"/>
    </source>
</evidence>
<dbReference type="OrthoDB" id="2149800at2"/>
<protein>
    <submittedName>
        <fullName evidence="3">LysM peptidoglycan-binding domain-containing protein</fullName>
    </submittedName>
</protein>
<feature type="domain" description="LysM" evidence="2">
    <location>
        <begin position="143"/>
        <end position="186"/>
    </location>
</feature>
<dbReference type="AlphaFoldDB" id="A0A4Q0XHE0"/>
<feature type="domain" description="LysM" evidence="2">
    <location>
        <begin position="278"/>
        <end position="321"/>
    </location>
</feature>